<dbReference type="SUPFAM" id="SSF56672">
    <property type="entry name" value="DNA/RNA polymerases"/>
    <property type="match status" value="1"/>
</dbReference>
<dbReference type="Gene3D" id="3.30.70.270">
    <property type="match status" value="1"/>
</dbReference>
<dbReference type="Proteomes" id="UP001054837">
    <property type="component" value="Unassembled WGS sequence"/>
</dbReference>
<protein>
    <submittedName>
        <fullName evidence="2">Reverse transcriptase</fullName>
    </submittedName>
</protein>
<dbReference type="InterPro" id="IPR043502">
    <property type="entry name" value="DNA/RNA_pol_sf"/>
</dbReference>
<dbReference type="InterPro" id="IPR000477">
    <property type="entry name" value="RT_dom"/>
</dbReference>
<dbReference type="InterPro" id="IPR043128">
    <property type="entry name" value="Rev_trsase/Diguanyl_cyclase"/>
</dbReference>
<evidence type="ECO:0000259" key="1">
    <source>
        <dbReference type="Pfam" id="PF00078"/>
    </source>
</evidence>
<gene>
    <name evidence="2" type="primary">TY3B-G_580</name>
    <name evidence="2" type="ORF">CDAR_87301</name>
</gene>
<sequence>MQFGLCNVRSTFQSFIDEVIRGLEGAYAFINDILTVTKTHKDHIVHLTALFQRLGHYDLTLKPSKCTLGAFSLTFLGFHVLKKALNLCVIKLKTFKSLYTFYRCFIPKATHILVSLVNGNNQIVSVDRLKPTFFLFHNTTVWADNNEKSSS</sequence>
<dbReference type="Pfam" id="PF00078">
    <property type="entry name" value="RVT_1"/>
    <property type="match status" value="1"/>
</dbReference>
<name>A0AAV4U831_9ARAC</name>
<dbReference type="PANTHER" id="PTHR37984">
    <property type="entry name" value="PROTEIN CBG26694"/>
    <property type="match status" value="1"/>
</dbReference>
<keyword evidence="3" id="KW-1185">Reference proteome</keyword>
<keyword evidence="2" id="KW-0548">Nucleotidyltransferase</keyword>
<accession>A0AAV4U831</accession>
<evidence type="ECO:0000313" key="2">
    <source>
        <dbReference type="EMBL" id="GIY53924.1"/>
    </source>
</evidence>
<organism evidence="2 3">
    <name type="scientific">Caerostris darwini</name>
    <dbReference type="NCBI Taxonomy" id="1538125"/>
    <lineage>
        <taxon>Eukaryota</taxon>
        <taxon>Metazoa</taxon>
        <taxon>Ecdysozoa</taxon>
        <taxon>Arthropoda</taxon>
        <taxon>Chelicerata</taxon>
        <taxon>Arachnida</taxon>
        <taxon>Araneae</taxon>
        <taxon>Araneomorphae</taxon>
        <taxon>Entelegynae</taxon>
        <taxon>Araneoidea</taxon>
        <taxon>Araneidae</taxon>
        <taxon>Caerostris</taxon>
    </lineage>
</organism>
<dbReference type="EMBL" id="BPLQ01010834">
    <property type="protein sequence ID" value="GIY53924.1"/>
    <property type="molecule type" value="Genomic_DNA"/>
</dbReference>
<dbReference type="InterPro" id="IPR050951">
    <property type="entry name" value="Retrovirus_Pol_polyprotein"/>
</dbReference>
<dbReference type="PANTHER" id="PTHR37984:SF5">
    <property type="entry name" value="PROTEIN NYNRIN-LIKE"/>
    <property type="match status" value="1"/>
</dbReference>
<dbReference type="GO" id="GO:0003964">
    <property type="term" value="F:RNA-directed DNA polymerase activity"/>
    <property type="evidence" value="ECO:0007669"/>
    <property type="project" value="UniProtKB-KW"/>
</dbReference>
<proteinExistence type="predicted"/>
<reference evidence="2 3" key="1">
    <citation type="submission" date="2021-06" db="EMBL/GenBank/DDBJ databases">
        <title>Caerostris darwini draft genome.</title>
        <authorList>
            <person name="Kono N."/>
            <person name="Arakawa K."/>
        </authorList>
    </citation>
    <scope>NUCLEOTIDE SEQUENCE [LARGE SCALE GENOMIC DNA]</scope>
</reference>
<feature type="domain" description="Reverse transcriptase" evidence="1">
    <location>
        <begin position="1"/>
        <end position="80"/>
    </location>
</feature>
<dbReference type="AlphaFoldDB" id="A0AAV4U831"/>
<keyword evidence="2" id="KW-0695">RNA-directed DNA polymerase</keyword>
<evidence type="ECO:0000313" key="3">
    <source>
        <dbReference type="Proteomes" id="UP001054837"/>
    </source>
</evidence>
<keyword evidence="2" id="KW-0808">Transferase</keyword>
<comment type="caution">
    <text evidence="2">The sequence shown here is derived from an EMBL/GenBank/DDBJ whole genome shotgun (WGS) entry which is preliminary data.</text>
</comment>